<accession>A0A2H0NC94</accession>
<dbReference type="InterPro" id="IPR006224">
    <property type="entry name" value="PsdUridine_synth_RluA-like_CS"/>
</dbReference>
<evidence type="ECO:0000256" key="5">
    <source>
        <dbReference type="RuleBase" id="RU362028"/>
    </source>
</evidence>
<dbReference type="EC" id="5.4.99.-" evidence="5"/>
<feature type="active site" evidence="3">
    <location>
        <position position="134"/>
    </location>
</feature>
<protein>
    <recommendedName>
        <fullName evidence="5">Pseudouridine synthase</fullName>
        <ecNumber evidence="5">5.4.99.-</ecNumber>
    </recommendedName>
</protein>
<dbReference type="PROSITE" id="PS50889">
    <property type="entry name" value="S4"/>
    <property type="match status" value="1"/>
</dbReference>
<comment type="similarity">
    <text evidence="1 5">Belongs to the pseudouridine synthase RluA family.</text>
</comment>
<dbReference type="CDD" id="cd00165">
    <property type="entry name" value="S4"/>
    <property type="match status" value="1"/>
</dbReference>
<evidence type="ECO:0000313" key="7">
    <source>
        <dbReference type="EMBL" id="PIR06512.1"/>
    </source>
</evidence>
<evidence type="ECO:0000259" key="6">
    <source>
        <dbReference type="SMART" id="SM00363"/>
    </source>
</evidence>
<dbReference type="Pfam" id="PF00849">
    <property type="entry name" value="PseudoU_synth_2"/>
    <property type="match status" value="1"/>
</dbReference>
<dbReference type="InterPro" id="IPR020103">
    <property type="entry name" value="PsdUridine_synth_cat_dom_sf"/>
</dbReference>
<proteinExistence type="inferred from homology"/>
<dbReference type="GO" id="GO:0000455">
    <property type="term" value="P:enzyme-directed rRNA pseudouridine synthesis"/>
    <property type="evidence" value="ECO:0007669"/>
    <property type="project" value="UniProtKB-ARBA"/>
</dbReference>
<comment type="catalytic activity">
    <reaction evidence="5">
        <text>a uridine in RNA = a pseudouridine in RNA</text>
        <dbReference type="Rhea" id="RHEA:48348"/>
        <dbReference type="Rhea" id="RHEA-COMP:12068"/>
        <dbReference type="Rhea" id="RHEA-COMP:12069"/>
        <dbReference type="ChEBI" id="CHEBI:65314"/>
        <dbReference type="ChEBI" id="CHEBI:65315"/>
    </reaction>
</comment>
<dbReference type="GO" id="GO:0120159">
    <property type="term" value="F:rRNA pseudouridine synthase activity"/>
    <property type="evidence" value="ECO:0007669"/>
    <property type="project" value="UniProtKB-ARBA"/>
</dbReference>
<dbReference type="InterPro" id="IPR006145">
    <property type="entry name" value="PsdUridine_synth_RsuA/RluA"/>
</dbReference>
<dbReference type="InterPro" id="IPR050188">
    <property type="entry name" value="RluA_PseudoU_synthase"/>
</dbReference>
<dbReference type="InterPro" id="IPR006225">
    <property type="entry name" value="PsdUridine_synth_RluC/D"/>
</dbReference>
<dbReference type="EMBL" id="PCWQ01000012">
    <property type="protein sequence ID" value="PIR06512.1"/>
    <property type="molecule type" value="Genomic_DNA"/>
</dbReference>
<dbReference type="AlphaFoldDB" id="A0A2H0NC94"/>
<organism evidence="7 8">
    <name type="scientific">Candidatus Komeilibacteria bacterium CG11_big_fil_rev_8_21_14_0_20_36_20</name>
    <dbReference type="NCBI Taxonomy" id="1974477"/>
    <lineage>
        <taxon>Bacteria</taxon>
        <taxon>Candidatus Komeiliibacteriota</taxon>
    </lineage>
</organism>
<dbReference type="PANTHER" id="PTHR21600:SF44">
    <property type="entry name" value="RIBOSOMAL LARGE SUBUNIT PSEUDOURIDINE SYNTHASE D"/>
    <property type="match status" value="1"/>
</dbReference>
<dbReference type="PROSITE" id="PS01129">
    <property type="entry name" value="PSI_RLU"/>
    <property type="match status" value="1"/>
</dbReference>
<reference evidence="7 8" key="1">
    <citation type="submission" date="2017-09" db="EMBL/GenBank/DDBJ databases">
        <title>Depth-based differentiation of microbial function through sediment-hosted aquifers and enrichment of novel symbionts in the deep terrestrial subsurface.</title>
        <authorList>
            <person name="Probst A.J."/>
            <person name="Ladd B."/>
            <person name="Jarett J.K."/>
            <person name="Geller-Mcgrath D.E."/>
            <person name="Sieber C.M."/>
            <person name="Emerson J.B."/>
            <person name="Anantharaman K."/>
            <person name="Thomas B.C."/>
            <person name="Malmstrom R."/>
            <person name="Stieglmeier M."/>
            <person name="Klingl A."/>
            <person name="Woyke T."/>
            <person name="Ryan C.M."/>
            <person name="Banfield J.F."/>
        </authorList>
    </citation>
    <scope>NUCLEOTIDE SEQUENCE [LARGE SCALE GENOMIC DNA]</scope>
    <source>
        <strain evidence="7">CG11_big_fil_rev_8_21_14_0_20_36_20</strain>
    </source>
</reference>
<keyword evidence="4" id="KW-0694">RNA-binding</keyword>
<comment type="caution">
    <text evidence="7">The sequence shown here is derived from an EMBL/GenBank/DDBJ whole genome shotgun (WGS) entry which is preliminary data.</text>
</comment>
<dbReference type="Gene3D" id="3.10.290.10">
    <property type="entry name" value="RNA-binding S4 domain"/>
    <property type="match status" value="1"/>
</dbReference>
<evidence type="ECO:0000256" key="2">
    <source>
        <dbReference type="ARBA" id="ARBA00023235"/>
    </source>
</evidence>
<evidence type="ECO:0000313" key="8">
    <source>
        <dbReference type="Proteomes" id="UP000230564"/>
    </source>
</evidence>
<dbReference type="Proteomes" id="UP000230564">
    <property type="component" value="Unassembled WGS sequence"/>
</dbReference>
<evidence type="ECO:0000256" key="1">
    <source>
        <dbReference type="ARBA" id="ARBA00010876"/>
    </source>
</evidence>
<comment type="function">
    <text evidence="5">Responsible for synthesis of pseudouridine from uracil.</text>
</comment>
<gene>
    <name evidence="7" type="ORF">COV55_03155</name>
</gene>
<dbReference type="GO" id="GO:0003723">
    <property type="term" value="F:RNA binding"/>
    <property type="evidence" value="ECO:0007669"/>
    <property type="project" value="UniProtKB-KW"/>
</dbReference>
<dbReference type="InterPro" id="IPR036986">
    <property type="entry name" value="S4_RNA-bd_sf"/>
</dbReference>
<name>A0A2H0NC94_9BACT</name>
<keyword evidence="2 5" id="KW-0413">Isomerase</keyword>
<dbReference type="SMART" id="SM00363">
    <property type="entry name" value="S4"/>
    <property type="match status" value="1"/>
</dbReference>
<dbReference type="NCBIfam" id="TIGR00005">
    <property type="entry name" value="rluA_subfam"/>
    <property type="match status" value="1"/>
</dbReference>
<dbReference type="Gene3D" id="3.30.2350.10">
    <property type="entry name" value="Pseudouridine synthase"/>
    <property type="match status" value="1"/>
</dbReference>
<dbReference type="SUPFAM" id="SSF55174">
    <property type="entry name" value="Alpha-L RNA-binding motif"/>
    <property type="match status" value="1"/>
</dbReference>
<evidence type="ECO:0000256" key="3">
    <source>
        <dbReference type="PIRSR" id="PIRSR606225-1"/>
    </source>
</evidence>
<evidence type="ECO:0000256" key="4">
    <source>
        <dbReference type="PROSITE-ProRule" id="PRU00182"/>
    </source>
</evidence>
<dbReference type="SUPFAM" id="SSF55120">
    <property type="entry name" value="Pseudouridine synthase"/>
    <property type="match status" value="1"/>
</dbReference>
<feature type="domain" description="RNA-binding S4" evidence="6">
    <location>
        <begin position="11"/>
        <end position="72"/>
    </location>
</feature>
<dbReference type="CDD" id="cd02869">
    <property type="entry name" value="PseudoU_synth_RluA_like"/>
    <property type="match status" value="1"/>
</dbReference>
<dbReference type="InterPro" id="IPR002942">
    <property type="entry name" value="S4_RNA-bd"/>
</dbReference>
<sequence>MEFIYQQDKKERLDKFLETKLPEITRSQIKKLILNNQVMVNGAKSTVHHWLKPNDKITYNKRSKKEKIEKIIPEPKIIAQTENYLVIDKPHDLLVHPTDRGEKNTLVNWLLKSFPKTKKIGDDPLRPGIVHRLDKEVSGLMVIALNQKYFDLLKKQFQNRTIQKEYTALVYGRLLNETGEITTPLERDKKTGLMKAQNVKQTGKSAHTIYEVVKKFINYTLIKIKIKTGRMHQIRAHFYSIGHSITGDRLYQTKNIRKKKKILDKRIFLHAYFLSWQDENKKWLKYSSPLPKELKQFLTTIK</sequence>
<dbReference type="PANTHER" id="PTHR21600">
    <property type="entry name" value="MITOCHONDRIAL RNA PSEUDOURIDINE SYNTHASE"/>
    <property type="match status" value="1"/>
</dbReference>
<dbReference type="Pfam" id="PF01479">
    <property type="entry name" value="S4"/>
    <property type="match status" value="1"/>
</dbReference>